<dbReference type="KEGG" id="lpy:FIV34_02235"/>
<dbReference type="AlphaFoldDB" id="A0A4Y5YZ19"/>
<sequence length="403" mass="44351">MARLLVACAAPMATLSMDAVAAPAVSVVRYGPPPAGDLWAAWMRERSVVGVAWRTLRRDDDYVAEMLAEPLNPYSDLTGRAFPVYEAFFETAALHAATAHLGTHVTPMDMTRMLAWDLGLTKAHPGLQVPVRSDAIDDDTRAGANLRKAGIDYDAYRVVARLVDTKDYAVAGAYLVALQLVKEKSETYWRLGLAGMPQWHGIQSAVRRRFLGATADTPPSDYDLYYLRTLLQGELSHWHAGGTTMYGFRQLPVHFRMARAAAALRDGRGYATGHDPCDTRGLGKRLVFHDPHTLCFVDATDRAVLEWFVDDLLASFAGRSPDGAPPTLADRMTWEMSTLNPLWLGLFDASMLTAAMRTEVVEWLADRRGRDALPDGGEPAYDLEDADRLQDRALDALGGMVSP</sequence>
<proteinExistence type="predicted"/>
<accession>A0A4Y5YZ19</accession>
<dbReference type="RefSeq" id="WP_139979243.1">
    <property type="nucleotide sequence ID" value="NZ_CP041046.1"/>
</dbReference>
<reference evidence="2 3" key="1">
    <citation type="submission" date="2019-06" db="EMBL/GenBank/DDBJ databases">
        <title>A complete genome sequence for Luteibacter pinisoli MAH-14.</title>
        <authorList>
            <person name="Baltrus D.A."/>
        </authorList>
    </citation>
    <scope>NUCLEOTIDE SEQUENCE [LARGE SCALE GENOMIC DNA]</scope>
    <source>
        <strain evidence="2 3">MAH-14</strain>
    </source>
</reference>
<feature type="signal peptide" evidence="1">
    <location>
        <begin position="1"/>
        <end position="21"/>
    </location>
</feature>
<evidence type="ECO:0000313" key="3">
    <source>
        <dbReference type="Proteomes" id="UP000316093"/>
    </source>
</evidence>
<evidence type="ECO:0000256" key="1">
    <source>
        <dbReference type="SAM" id="SignalP"/>
    </source>
</evidence>
<dbReference type="Proteomes" id="UP000316093">
    <property type="component" value="Chromosome"/>
</dbReference>
<keyword evidence="1" id="KW-0732">Signal</keyword>
<keyword evidence="3" id="KW-1185">Reference proteome</keyword>
<organism evidence="2 3">
    <name type="scientific">Luteibacter pinisoli</name>
    <dbReference type="NCBI Taxonomy" id="2589080"/>
    <lineage>
        <taxon>Bacteria</taxon>
        <taxon>Pseudomonadati</taxon>
        <taxon>Pseudomonadota</taxon>
        <taxon>Gammaproteobacteria</taxon>
        <taxon>Lysobacterales</taxon>
        <taxon>Rhodanobacteraceae</taxon>
        <taxon>Luteibacter</taxon>
    </lineage>
</organism>
<dbReference type="OrthoDB" id="8577963at2"/>
<name>A0A4Y5YZ19_9GAMM</name>
<dbReference type="EMBL" id="CP041046">
    <property type="protein sequence ID" value="QDE38097.1"/>
    <property type="molecule type" value="Genomic_DNA"/>
</dbReference>
<evidence type="ECO:0000313" key="2">
    <source>
        <dbReference type="EMBL" id="QDE38097.1"/>
    </source>
</evidence>
<protein>
    <submittedName>
        <fullName evidence="2">Uncharacterized protein</fullName>
    </submittedName>
</protein>
<feature type="chain" id="PRO_5021275374" evidence="1">
    <location>
        <begin position="22"/>
        <end position="403"/>
    </location>
</feature>
<gene>
    <name evidence="2" type="ORF">FIV34_02235</name>
</gene>